<dbReference type="GO" id="GO:0003700">
    <property type="term" value="F:DNA-binding transcription factor activity"/>
    <property type="evidence" value="ECO:0007669"/>
    <property type="project" value="InterPro"/>
</dbReference>
<comment type="subcellular location">
    <subcellularLocation>
        <location evidence="1">Nucleus</location>
    </subcellularLocation>
</comment>
<accession>A0A6J1C5F3</accession>
<dbReference type="SUPFAM" id="SSF54171">
    <property type="entry name" value="DNA-binding domain"/>
    <property type="match status" value="1"/>
</dbReference>
<keyword evidence="5" id="KW-0010">Activator</keyword>
<dbReference type="PRINTS" id="PR00367">
    <property type="entry name" value="ETHRSPELEMNT"/>
</dbReference>
<evidence type="ECO:0000256" key="4">
    <source>
        <dbReference type="ARBA" id="ARBA00023125"/>
    </source>
</evidence>
<dbReference type="OrthoDB" id="663856at2759"/>
<evidence type="ECO:0000256" key="8">
    <source>
        <dbReference type="ARBA" id="ARBA00024343"/>
    </source>
</evidence>
<dbReference type="PANTHER" id="PTHR31657:SF78">
    <property type="entry name" value="ETHYLENE-RESPONSIVE TRANSCRIPTION FACTOR ERF060"/>
    <property type="match status" value="1"/>
</dbReference>
<evidence type="ECO:0000256" key="3">
    <source>
        <dbReference type="ARBA" id="ARBA00023015"/>
    </source>
</evidence>
<keyword evidence="3" id="KW-0805">Transcription regulation</keyword>
<feature type="compositionally biased region" description="Polar residues" evidence="9">
    <location>
        <begin position="301"/>
        <end position="320"/>
    </location>
</feature>
<reference evidence="12" key="1">
    <citation type="submission" date="2025-08" db="UniProtKB">
        <authorList>
            <consortium name="RefSeq"/>
        </authorList>
    </citation>
    <scope>IDENTIFICATION</scope>
    <source>
        <strain evidence="12">OHB3-1</strain>
    </source>
</reference>
<dbReference type="Pfam" id="PF00847">
    <property type="entry name" value="AP2"/>
    <property type="match status" value="1"/>
</dbReference>
<dbReference type="GO" id="GO:0000976">
    <property type="term" value="F:transcription cis-regulatory region binding"/>
    <property type="evidence" value="ECO:0007669"/>
    <property type="project" value="UniProtKB-ARBA"/>
</dbReference>
<evidence type="ECO:0000256" key="5">
    <source>
        <dbReference type="ARBA" id="ARBA00023159"/>
    </source>
</evidence>
<dbReference type="GO" id="GO:0009873">
    <property type="term" value="P:ethylene-activated signaling pathway"/>
    <property type="evidence" value="ECO:0007669"/>
    <property type="project" value="UniProtKB-KW"/>
</dbReference>
<comment type="similarity">
    <text evidence="8">Belongs to the AP2/ERF transcription factor family. ERF subfamily.</text>
</comment>
<evidence type="ECO:0000313" key="11">
    <source>
        <dbReference type="Proteomes" id="UP000504603"/>
    </source>
</evidence>
<organism evidence="11 12">
    <name type="scientific">Momordica charantia</name>
    <name type="common">Bitter gourd</name>
    <name type="synonym">Balsam pear</name>
    <dbReference type="NCBI Taxonomy" id="3673"/>
    <lineage>
        <taxon>Eukaryota</taxon>
        <taxon>Viridiplantae</taxon>
        <taxon>Streptophyta</taxon>
        <taxon>Embryophyta</taxon>
        <taxon>Tracheophyta</taxon>
        <taxon>Spermatophyta</taxon>
        <taxon>Magnoliopsida</taxon>
        <taxon>eudicotyledons</taxon>
        <taxon>Gunneridae</taxon>
        <taxon>Pentapetalae</taxon>
        <taxon>rosids</taxon>
        <taxon>fabids</taxon>
        <taxon>Cucurbitales</taxon>
        <taxon>Cucurbitaceae</taxon>
        <taxon>Momordiceae</taxon>
        <taxon>Momordica</taxon>
    </lineage>
</organism>
<proteinExistence type="inferred from homology"/>
<dbReference type="KEGG" id="mcha:111008119"/>
<keyword evidence="4" id="KW-0238">DNA-binding</keyword>
<sequence>MAAAMDFYNEGPQTEHFGGELMEAIEPFIKVASSSSSSLSTNFPSSSSPSLPSSSFNSYLSFSHSEQSIVYSNGGSTSMNPVFSDGFSNQNLIGFEQPSFTVGPHQLSSPQIPHSQPHINLLQEQAPLAFGWGQNHEPHQPLPCYEQRVASFLSPKPIPMKQVGSSAKSTKLYRGVRQRHWGKWVAEIRLPRNRTRLWLGTFDTAEEAALAYDRAAFKLRGDSARLNFPHLKHQGSCVEGEFGEYRPLHSSVDAKLQAICENLSKPQKKQGNSKKSVSAAKKSRSQSCSSAAETVAAKVENSPSLAVTESDGSAASSPLSDLTFPEFTELQWDQNQAWDNSMLEKYPSEIDWASLLP</sequence>
<evidence type="ECO:0000256" key="9">
    <source>
        <dbReference type="SAM" id="MobiDB-lite"/>
    </source>
</evidence>
<feature type="domain" description="AP2/ERF" evidence="10">
    <location>
        <begin position="172"/>
        <end position="229"/>
    </location>
</feature>
<evidence type="ECO:0000256" key="2">
    <source>
        <dbReference type="ARBA" id="ARBA00022745"/>
    </source>
</evidence>
<name>A0A6J1C5F3_MOMCH</name>
<keyword evidence="2" id="KW-0936">Ethylene signaling pathway</keyword>
<evidence type="ECO:0000313" key="12">
    <source>
        <dbReference type="RefSeq" id="XP_022136402.1"/>
    </source>
</evidence>
<gene>
    <name evidence="12" type="primary">LOC111008119</name>
</gene>
<dbReference type="InterPro" id="IPR051758">
    <property type="entry name" value="ERF/AP2-like"/>
</dbReference>
<dbReference type="Proteomes" id="UP000504603">
    <property type="component" value="Unplaced"/>
</dbReference>
<dbReference type="GO" id="GO:0005634">
    <property type="term" value="C:nucleus"/>
    <property type="evidence" value="ECO:0007669"/>
    <property type="project" value="UniProtKB-SubCell"/>
</dbReference>
<dbReference type="FunFam" id="3.30.730.10:FF:000001">
    <property type="entry name" value="Ethylene-responsive transcription factor 2"/>
    <property type="match status" value="1"/>
</dbReference>
<dbReference type="InterPro" id="IPR036955">
    <property type="entry name" value="AP2/ERF_dom_sf"/>
</dbReference>
<dbReference type="InterPro" id="IPR016177">
    <property type="entry name" value="DNA-bd_dom_sf"/>
</dbReference>
<evidence type="ECO:0000256" key="1">
    <source>
        <dbReference type="ARBA" id="ARBA00004123"/>
    </source>
</evidence>
<feature type="region of interest" description="Disordered" evidence="9">
    <location>
        <begin position="263"/>
        <end position="285"/>
    </location>
</feature>
<dbReference type="PROSITE" id="PS51032">
    <property type="entry name" value="AP2_ERF"/>
    <property type="match status" value="1"/>
</dbReference>
<keyword evidence="11" id="KW-1185">Reference proteome</keyword>
<feature type="region of interest" description="Disordered" evidence="9">
    <location>
        <begin position="299"/>
        <end position="320"/>
    </location>
</feature>
<dbReference type="Gene3D" id="3.30.730.10">
    <property type="entry name" value="AP2/ERF domain"/>
    <property type="match status" value="1"/>
</dbReference>
<dbReference type="GeneID" id="111008119"/>
<dbReference type="SMART" id="SM00380">
    <property type="entry name" value="AP2"/>
    <property type="match status" value="1"/>
</dbReference>
<protein>
    <submittedName>
        <fullName evidence="12">Ethylene-responsive transcription factor RAP2-13</fullName>
    </submittedName>
</protein>
<dbReference type="CDD" id="cd00018">
    <property type="entry name" value="AP2"/>
    <property type="match status" value="1"/>
</dbReference>
<dbReference type="PANTHER" id="PTHR31657">
    <property type="entry name" value="ETHYLENE-RESPONSIVE TRANSCRIPTION FACTOR ERF061"/>
    <property type="match status" value="1"/>
</dbReference>
<keyword evidence="6" id="KW-0804">Transcription</keyword>
<evidence type="ECO:0000259" key="10">
    <source>
        <dbReference type="PROSITE" id="PS51032"/>
    </source>
</evidence>
<evidence type="ECO:0000256" key="7">
    <source>
        <dbReference type="ARBA" id="ARBA00023242"/>
    </source>
</evidence>
<dbReference type="InterPro" id="IPR001471">
    <property type="entry name" value="AP2/ERF_dom"/>
</dbReference>
<dbReference type="RefSeq" id="XP_022136402.1">
    <property type="nucleotide sequence ID" value="XM_022280710.1"/>
</dbReference>
<dbReference type="AlphaFoldDB" id="A0A6J1C5F3"/>
<keyword evidence="7" id="KW-0539">Nucleus</keyword>
<evidence type="ECO:0000256" key="6">
    <source>
        <dbReference type="ARBA" id="ARBA00023163"/>
    </source>
</evidence>